<comment type="caution">
    <text evidence="2">The sequence shown here is derived from an EMBL/GenBank/DDBJ whole genome shotgun (WGS) entry which is preliminary data.</text>
</comment>
<gene>
    <name evidence="2" type="ORF">AJ79_10251</name>
</gene>
<evidence type="ECO:0000313" key="3">
    <source>
        <dbReference type="Proteomes" id="UP000223968"/>
    </source>
</evidence>
<dbReference type="AlphaFoldDB" id="A0A2B7W6H9"/>
<organism evidence="2 3">
    <name type="scientific">Helicocarpus griseus UAMH5409</name>
    <dbReference type="NCBI Taxonomy" id="1447875"/>
    <lineage>
        <taxon>Eukaryota</taxon>
        <taxon>Fungi</taxon>
        <taxon>Dikarya</taxon>
        <taxon>Ascomycota</taxon>
        <taxon>Pezizomycotina</taxon>
        <taxon>Eurotiomycetes</taxon>
        <taxon>Eurotiomycetidae</taxon>
        <taxon>Onygenales</taxon>
        <taxon>Ajellomycetaceae</taxon>
        <taxon>Helicocarpus</taxon>
    </lineage>
</organism>
<dbReference type="OrthoDB" id="5383867at2759"/>
<reference evidence="2 3" key="1">
    <citation type="submission" date="2017-10" db="EMBL/GenBank/DDBJ databases">
        <title>Comparative genomics in systemic dimorphic fungi from Ajellomycetaceae.</title>
        <authorList>
            <person name="Munoz J.F."/>
            <person name="Mcewen J.G."/>
            <person name="Clay O.K."/>
            <person name="Cuomo C.A."/>
        </authorList>
    </citation>
    <scope>NUCLEOTIDE SEQUENCE [LARGE SCALE GENOMIC DNA]</scope>
    <source>
        <strain evidence="2 3">UAMH5409</strain>
    </source>
</reference>
<feature type="region of interest" description="Disordered" evidence="1">
    <location>
        <begin position="1"/>
        <end position="21"/>
    </location>
</feature>
<name>A0A2B7W6H9_9EURO</name>
<sequence length="132" mass="15097">MDTQAQLTRWLQDTGPGTHSQSLQPLDVALFHSEPHRRGALQEPEREICGGGHGRNVTFRSPYYKIQTTIPTEYFPGRHSINPLEDLSDEIYRHTGVRDDLQRDQLVKSISGVPHLFFPFHYRFANGVELVA</sequence>
<evidence type="ECO:0000313" key="2">
    <source>
        <dbReference type="EMBL" id="PGG95113.1"/>
    </source>
</evidence>
<proteinExistence type="predicted"/>
<keyword evidence="3" id="KW-1185">Reference proteome</keyword>
<protein>
    <submittedName>
        <fullName evidence="2">Uncharacterized protein</fullName>
    </submittedName>
</protein>
<dbReference type="EMBL" id="PDNB01000404">
    <property type="protein sequence ID" value="PGG95113.1"/>
    <property type="molecule type" value="Genomic_DNA"/>
</dbReference>
<dbReference type="Proteomes" id="UP000223968">
    <property type="component" value="Unassembled WGS sequence"/>
</dbReference>
<evidence type="ECO:0000256" key="1">
    <source>
        <dbReference type="SAM" id="MobiDB-lite"/>
    </source>
</evidence>
<accession>A0A2B7W6H9</accession>